<evidence type="ECO:0000313" key="6">
    <source>
        <dbReference type="Proteomes" id="UP001195483"/>
    </source>
</evidence>
<dbReference type="GO" id="GO:0046854">
    <property type="term" value="P:phosphatidylinositol phosphate biosynthetic process"/>
    <property type="evidence" value="ECO:0007669"/>
    <property type="project" value="TreeGrafter"/>
</dbReference>
<evidence type="ECO:0000256" key="3">
    <source>
        <dbReference type="SAM" id="Coils"/>
    </source>
</evidence>
<protein>
    <recommendedName>
        <fullName evidence="4">SH2 domain-containing protein</fullName>
    </recommendedName>
</protein>
<dbReference type="InterPro" id="IPR000980">
    <property type="entry name" value="SH2"/>
</dbReference>
<dbReference type="GO" id="GO:0046935">
    <property type="term" value="F:1-phosphatidylinositol-3-kinase regulator activity"/>
    <property type="evidence" value="ECO:0007669"/>
    <property type="project" value="TreeGrafter"/>
</dbReference>
<organism evidence="5 6">
    <name type="scientific">Potamilus streckersoni</name>
    <dbReference type="NCBI Taxonomy" id="2493646"/>
    <lineage>
        <taxon>Eukaryota</taxon>
        <taxon>Metazoa</taxon>
        <taxon>Spiralia</taxon>
        <taxon>Lophotrochozoa</taxon>
        <taxon>Mollusca</taxon>
        <taxon>Bivalvia</taxon>
        <taxon>Autobranchia</taxon>
        <taxon>Heteroconchia</taxon>
        <taxon>Palaeoheterodonta</taxon>
        <taxon>Unionida</taxon>
        <taxon>Unionoidea</taxon>
        <taxon>Unionidae</taxon>
        <taxon>Ambleminae</taxon>
        <taxon>Lampsilini</taxon>
        <taxon>Potamilus</taxon>
    </lineage>
</organism>
<dbReference type="SUPFAM" id="SSF55550">
    <property type="entry name" value="SH2 domain"/>
    <property type="match status" value="2"/>
</dbReference>
<feature type="coiled-coil region" evidence="3">
    <location>
        <begin position="197"/>
        <end position="238"/>
    </location>
</feature>
<keyword evidence="6" id="KW-1185">Reference proteome</keyword>
<feature type="coiled-coil region" evidence="3">
    <location>
        <begin position="131"/>
        <end position="158"/>
    </location>
</feature>
<dbReference type="AlphaFoldDB" id="A0AAE0SE92"/>
<reference evidence="5" key="3">
    <citation type="submission" date="2023-05" db="EMBL/GenBank/DDBJ databases">
        <authorList>
            <person name="Smith C.H."/>
        </authorList>
    </citation>
    <scope>NUCLEOTIDE SEQUENCE</scope>
    <source>
        <strain evidence="5">CHS0354</strain>
        <tissue evidence="5">Mantle</tissue>
    </source>
</reference>
<dbReference type="Gene3D" id="3.30.505.10">
    <property type="entry name" value="SH2 domain"/>
    <property type="match status" value="2"/>
</dbReference>
<dbReference type="EMBL" id="JAEAOA010000521">
    <property type="protein sequence ID" value="KAK3590319.1"/>
    <property type="molecule type" value="Genomic_DNA"/>
</dbReference>
<dbReference type="PANTHER" id="PTHR10155">
    <property type="entry name" value="PHOSPHATIDYLINOSITOL 3-KINASE REGULATORY SUBUNIT"/>
    <property type="match status" value="1"/>
</dbReference>
<keyword evidence="3" id="KW-0175">Coiled coil</keyword>
<feature type="domain" description="SH2" evidence="4">
    <location>
        <begin position="21"/>
        <end position="115"/>
    </location>
</feature>
<dbReference type="Proteomes" id="UP001195483">
    <property type="component" value="Unassembled WGS sequence"/>
</dbReference>
<dbReference type="GO" id="GO:0005942">
    <property type="term" value="C:phosphatidylinositol 3-kinase complex"/>
    <property type="evidence" value="ECO:0007669"/>
    <property type="project" value="TreeGrafter"/>
</dbReference>
<evidence type="ECO:0000256" key="2">
    <source>
        <dbReference type="PROSITE-ProRule" id="PRU00191"/>
    </source>
</evidence>
<dbReference type="SMART" id="SM00252">
    <property type="entry name" value="SH2"/>
    <property type="match status" value="2"/>
</dbReference>
<proteinExistence type="predicted"/>
<gene>
    <name evidence="5" type="ORF">CHS0354_007710</name>
</gene>
<dbReference type="PROSITE" id="PS50001">
    <property type="entry name" value="SH2"/>
    <property type="match status" value="2"/>
</dbReference>
<dbReference type="PRINTS" id="PR00678">
    <property type="entry name" value="PI3KINASEP85"/>
</dbReference>
<sequence>MSFRDDRPDSSVIRELEKEEWFWGCRDRAEMEKILLDGKDGTFLLFQENNTGYLCLASRNYRGSIRFSKVYACDGFYGFTEPLQFESMDDLMEGFQYSPEMTNNGENEAFIIFPPKERPLGASIQNQLIRVLELDRMIERKTADVENIRQEQAEIRQRTDDITVSMKACQKTIDILNGHINLHQQSKEKLRLDRRAIDGFQENHERLNAKKSQLERRIQQLDNEVEQYREQWDHIVDDIRQHEYELDSLSMEREEIKRFLLDFNIDPAFISGLLDTEIDPDLPHFKQENWYIDCDLRRAEALLSGKPDGTFLVRRSTRADGYTITFAFNGNVVNLRVLQKDGYYGLDETTCIFQSLEELIVRYSSIPLSVHDSELGYTTLKFPVRTYDISND</sequence>
<reference evidence="5" key="2">
    <citation type="journal article" date="2021" name="Genome Biol. Evol.">
        <title>Developing a high-quality reference genome for a parasitic bivalve with doubly uniparental inheritance (Bivalvia: Unionida).</title>
        <authorList>
            <person name="Smith C.H."/>
        </authorList>
    </citation>
    <scope>NUCLEOTIDE SEQUENCE</scope>
    <source>
        <strain evidence="5">CHS0354</strain>
        <tissue evidence="5">Mantle</tissue>
    </source>
</reference>
<name>A0AAE0SE92_9BIVA</name>
<dbReference type="InterPro" id="IPR036860">
    <property type="entry name" value="SH2_dom_sf"/>
</dbReference>
<comment type="caution">
    <text evidence="5">The sequence shown here is derived from an EMBL/GenBank/DDBJ whole genome shotgun (WGS) entry which is preliminary data.</text>
</comment>
<dbReference type="Gene3D" id="1.10.287.1490">
    <property type="match status" value="1"/>
</dbReference>
<evidence type="ECO:0000313" key="5">
    <source>
        <dbReference type="EMBL" id="KAK3590319.1"/>
    </source>
</evidence>
<reference evidence="5" key="1">
    <citation type="journal article" date="2021" name="Genome Biol. Evol.">
        <title>A High-Quality Reference Genome for a Parasitic Bivalve with Doubly Uniparental Inheritance (Bivalvia: Unionida).</title>
        <authorList>
            <person name="Smith C.H."/>
        </authorList>
    </citation>
    <scope>NUCLEOTIDE SEQUENCE</scope>
    <source>
        <strain evidence="5">CHS0354</strain>
    </source>
</reference>
<dbReference type="PANTHER" id="PTHR10155:SF0">
    <property type="entry name" value="SUPPRESSOR OF CYTOKINE SIGNALING AT 36E, ISOFORM D"/>
    <property type="match status" value="1"/>
</dbReference>
<evidence type="ECO:0000256" key="1">
    <source>
        <dbReference type="ARBA" id="ARBA00022999"/>
    </source>
</evidence>
<accession>A0AAE0SE92</accession>
<dbReference type="Pfam" id="PF00017">
    <property type="entry name" value="SH2"/>
    <property type="match status" value="1"/>
</dbReference>
<keyword evidence="1 2" id="KW-0727">SH2 domain</keyword>
<evidence type="ECO:0000259" key="4">
    <source>
        <dbReference type="PROSITE" id="PS50001"/>
    </source>
</evidence>
<feature type="domain" description="SH2" evidence="4">
    <location>
        <begin position="269"/>
        <end position="384"/>
    </location>
</feature>